<dbReference type="CDD" id="cd00731">
    <property type="entry name" value="CheA_reg"/>
    <property type="match status" value="1"/>
</dbReference>
<dbReference type="PROSITE" id="PS50851">
    <property type="entry name" value="CHEW"/>
    <property type="match status" value="1"/>
</dbReference>
<dbReference type="Pfam" id="PF01627">
    <property type="entry name" value="Hpt"/>
    <property type="match status" value="1"/>
</dbReference>
<evidence type="ECO:0000256" key="7">
    <source>
        <dbReference type="ARBA" id="ARBA00022741"/>
    </source>
</evidence>
<evidence type="ECO:0000256" key="11">
    <source>
        <dbReference type="ARBA" id="ARBA00035100"/>
    </source>
</evidence>
<proteinExistence type="predicted"/>
<evidence type="ECO:0000256" key="10">
    <source>
        <dbReference type="ARBA" id="ARBA00023012"/>
    </source>
</evidence>
<dbReference type="EC" id="2.7.13.3" evidence="2"/>
<dbReference type="InterPro" id="IPR037006">
    <property type="entry name" value="CheA-like_homodim_sf"/>
</dbReference>
<dbReference type="SMART" id="SM00073">
    <property type="entry name" value="HPT"/>
    <property type="match status" value="1"/>
</dbReference>
<dbReference type="SUPFAM" id="SSF50341">
    <property type="entry name" value="CheW-like"/>
    <property type="match status" value="1"/>
</dbReference>
<dbReference type="InterPro" id="IPR005467">
    <property type="entry name" value="His_kinase_dom"/>
</dbReference>
<evidence type="ECO:0000256" key="4">
    <source>
        <dbReference type="ARBA" id="ARBA00022500"/>
    </source>
</evidence>
<protein>
    <recommendedName>
        <fullName evidence="3">Chemotaxis protein CheA</fullName>
        <ecNumber evidence="2">2.7.13.3</ecNumber>
    </recommendedName>
</protein>
<feature type="domain" description="CheW-like" evidence="14">
    <location>
        <begin position="587"/>
        <end position="720"/>
    </location>
</feature>
<dbReference type="CDD" id="cd00088">
    <property type="entry name" value="HPT"/>
    <property type="match status" value="1"/>
</dbReference>
<evidence type="ECO:0000259" key="15">
    <source>
        <dbReference type="PROSITE" id="PS50894"/>
    </source>
</evidence>
<accession>A0ABW7G4H7</accession>
<dbReference type="Pfam" id="PF02895">
    <property type="entry name" value="H-kinase_dim"/>
    <property type="match status" value="1"/>
</dbReference>
<dbReference type="SUPFAM" id="SSF47226">
    <property type="entry name" value="Histidine-containing phosphotransfer domain, HPT domain"/>
    <property type="match status" value="1"/>
</dbReference>
<dbReference type="RefSeq" id="WP_394487614.1">
    <property type="nucleotide sequence ID" value="NZ_JBIGIA010000005.1"/>
</dbReference>
<evidence type="ECO:0000256" key="6">
    <source>
        <dbReference type="ARBA" id="ARBA00022679"/>
    </source>
</evidence>
<evidence type="ECO:0000313" key="16">
    <source>
        <dbReference type="EMBL" id="MFG6456837.1"/>
    </source>
</evidence>
<dbReference type="Proteomes" id="UP001606305">
    <property type="component" value="Unassembled WGS sequence"/>
</dbReference>
<comment type="catalytic activity">
    <reaction evidence="1">
        <text>ATP + protein L-histidine = ADP + protein N-phospho-L-histidine.</text>
        <dbReference type="EC" id="2.7.13.3"/>
    </reaction>
</comment>
<organism evidence="16 17">
    <name type="scientific">Pelomonas nitida</name>
    <dbReference type="NCBI Taxonomy" id="3299027"/>
    <lineage>
        <taxon>Bacteria</taxon>
        <taxon>Pseudomonadati</taxon>
        <taxon>Pseudomonadota</taxon>
        <taxon>Betaproteobacteria</taxon>
        <taxon>Burkholderiales</taxon>
        <taxon>Sphaerotilaceae</taxon>
        <taxon>Roseateles</taxon>
    </lineage>
</organism>
<dbReference type="InterPro" id="IPR036890">
    <property type="entry name" value="HATPase_C_sf"/>
</dbReference>
<name>A0ABW7G4H7_9BURK</name>
<keyword evidence="17" id="KW-1185">Reference proteome</keyword>
<dbReference type="InterPro" id="IPR036061">
    <property type="entry name" value="CheW-like_dom_sf"/>
</dbReference>
<dbReference type="Gene3D" id="1.10.287.560">
    <property type="entry name" value="Histidine kinase CheA-like, homodimeric domain"/>
    <property type="match status" value="1"/>
</dbReference>
<evidence type="ECO:0000256" key="12">
    <source>
        <dbReference type="PROSITE-ProRule" id="PRU00110"/>
    </source>
</evidence>
<dbReference type="InterPro" id="IPR036097">
    <property type="entry name" value="HisK_dim/P_sf"/>
</dbReference>
<keyword evidence="8" id="KW-0418">Kinase</keyword>
<evidence type="ECO:0000256" key="5">
    <source>
        <dbReference type="ARBA" id="ARBA00022553"/>
    </source>
</evidence>
<keyword evidence="10" id="KW-0902">Two-component regulatory system</keyword>
<comment type="function">
    <text evidence="11">Involved in the transmission of sensory signals from the chemoreceptors to the flagellar motors. CheA is autophosphorylated; it can transfer its phosphate group to either CheB or CheY.</text>
</comment>
<dbReference type="PROSITE" id="PS50894">
    <property type="entry name" value="HPT"/>
    <property type="match status" value="1"/>
</dbReference>
<keyword evidence="7" id="KW-0547">Nucleotide-binding</keyword>
<dbReference type="InterPro" id="IPR004358">
    <property type="entry name" value="Sig_transdc_His_kin-like_C"/>
</dbReference>
<dbReference type="InterPro" id="IPR008207">
    <property type="entry name" value="Sig_transdc_His_kin_Hpt_dom"/>
</dbReference>
<dbReference type="PANTHER" id="PTHR43395:SF10">
    <property type="entry name" value="CHEMOTAXIS PROTEIN CHEA"/>
    <property type="match status" value="1"/>
</dbReference>
<dbReference type="Pfam" id="PF01584">
    <property type="entry name" value="CheW"/>
    <property type="match status" value="1"/>
</dbReference>
<dbReference type="InterPro" id="IPR036641">
    <property type="entry name" value="HPT_dom_sf"/>
</dbReference>
<dbReference type="SMART" id="SM00260">
    <property type="entry name" value="CheW"/>
    <property type="match status" value="1"/>
</dbReference>
<dbReference type="Gene3D" id="1.20.120.160">
    <property type="entry name" value="HPT domain"/>
    <property type="match status" value="1"/>
</dbReference>
<dbReference type="InterPro" id="IPR051315">
    <property type="entry name" value="Bact_Chemotaxis_CheA"/>
</dbReference>
<dbReference type="SMART" id="SM01231">
    <property type="entry name" value="H-kinase_dim"/>
    <property type="match status" value="1"/>
</dbReference>
<feature type="domain" description="Histidine kinase" evidence="13">
    <location>
        <begin position="384"/>
        <end position="585"/>
    </location>
</feature>
<dbReference type="PANTHER" id="PTHR43395">
    <property type="entry name" value="SENSOR HISTIDINE KINASE CHEA"/>
    <property type="match status" value="1"/>
</dbReference>
<gene>
    <name evidence="16" type="ORF">ACG00X_08325</name>
</gene>
<evidence type="ECO:0000256" key="3">
    <source>
        <dbReference type="ARBA" id="ARBA00021495"/>
    </source>
</evidence>
<evidence type="ECO:0000313" key="17">
    <source>
        <dbReference type="Proteomes" id="UP001606305"/>
    </source>
</evidence>
<dbReference type="Pfam" id="PF02518">
    <property type="entry name" value="HATPase_c"/>
    <property type="match status" value="1"/>
</dbReference>
<dbReference type="InterPro" id="IPR004105">
    <property type="entry name" value="CheA-like_dim"/>
</dbReference>
<reference evidence="16 17" key="1">
    <citation type="submission" date="2024-09" db="EMBL/GenBank/DDBJ databases">
        <title>Novel species of the genus Pelomonas and Roseateles isolated from streams.</title>
        <authorList>
            <person name="Lu H."/>
        </authorList>
    </citation>
    <scope>NUCLEOTIDE SEQUENCE [LARGE SCALE GENOMIC DNA]</scope>
    <source>
        <strain evidence="16 17">BYS96W</strain>
    </source>
</reference>
<dbReference type="PRINTS" id="PR00344">
    <property type="entry name" value="BCTRLSENSOR"/>
</dbReference>
<keyword evidence="5 12" id="KW-0597">Phosphoprotein</keyword>
<keyword evidence="6" id="KW-0808">Transferase</keyword>
<evidence type="ECO:0000256" key="2">
    <source>
        <dbReference type="ARBA" id="ARBA00012438"/>
    </source>
</evidence>
<dbReference type="SUPFAM" id="SSF47384">
    <property type="entry name" value="Homodimeric domain of signal transducing histidine kinase"/>
    <property type="match status" value="1"/>
</dbReference>
<dbReference type="Gene3D" id="3.30.565.10">
    <property type="entry name" value="Histidine kinase-like ATPase, C-terminal domain"/>
    <property type="match status" value="1"/>
</dbReference>
<keyword evidence="9" id="KW-0067">ATP-binding</keyword>
<dbReference type="CDD" id="cd16916">
    <property type="entry name" value="HATPase_CheA-like"/>
    <property type="match status" value="1"/>
</dbReference>
<evidence type="ECO:0000259" key="14">
    <source>
        <dbReference type="PROSITE" id="PS50851"/>
    </source>
</evidence>
<keyword evidence="4" id="KW-0145">Chemotaxis</keyword>
<dbReference type="Gene3D" id="2.30.30.40">
    <property type="entry name" value="SH3 Domains"/>
    <property type="match status" value="1"/>
</dbReference>
<dbReference type="EMBL" id="JBIGIA010000005">
    <property type="protein sequence ID" value="MFG6456837.1"/>
    <property type="molecule type" value="Genomic_DNA"/>
</dbReference>
<dbReference type="SUPFAM" id="SSF55874">
    <property type="entry name" value="ATPase domain of HSP90 chaperone/DNA topoisomerase II/histidine kinase"/>
    <property type="match status" value="1"/>
</dbReference>
<dbReference type="SMART" id="SM00387">
    <property type="entry name" value="HATPase_c"/>
    <property type="match status" value="1"/>
</dbReference>
<evidence type="ECO:0000256" key="8">
    <source>
        <dbReference type="ARBA" id="ARBA00022777"/>
    </source>
</evidence>
<evidence type="ECO:0000259" key="13">
    <source>
        <dbReference type="PROSITE" id="PS50109"/>
    </source>
</evidence>
<feature type="modified residue" description="Phosphohistidine" evidence="12">
    <location>
        <position position="51"/>
    </location>
</feature>
<dbReference type="InterPro" id="IPR002545">
    <property type="entry name" value="CheW-lke_dom"/>
</dbReference>
<evidence type="ECO:0000256" key="9">
    <source>
        <dbReference type="ARBA" id="ARBA00022840"/>
    </source>
</evidence>
<feature type="domain" description="HPt" evidence="15">
    <location>
        <begin position="4"/>
        <end position="108"/>
    </location>
</feature>
<comment type="caution">
    <text evidence="16">The sequence shown here is derived from an EMBL/GenBank/DDBJ whole genome shotgun (WGS) entry which is preliminary data.</text>
</comment>
<evidence type="ECO:0000256" key="1">
    <source>
        <dbReference type="ARBA" id="ARBA00000085"/>
    </source>
</evidence>
<sequence>MSTDADFIAEALPAFLSEAQEQIEGLEALLLQLEDRPDDTELLNALFRCAHTVKGSAGLFGLDDIVGFTHHVETLLQRLREGRVVLTPALSTLLLRCNDQIRALVAEAGGEPADEAAAEQRGALVAELQAAAGVTAAPSADELPAEPRGEAPLQRPWHVSVAFGRDVFRNGMDPLAVLNYVRGLGDVTHMVCDVGGVPALDELDPESCHLEFIFSLVSEASREQIEDAFSFVREDCQLHVMNPGATAAQFADLIDAMPDNPRLGDILVAAGAISPMQLQQGLRSQQAAAALGEPALLGQLLTEQTGLAPQVVDAALRKQQERRREATGTAGASGNGEDQRFIRVQANRLDAVINLLGELVIAGAGAELLARQTQQRQLMEANGQISRLIEEIRNGTLQLRMVPIGETFARFRRVVRDTAAELGKSVQLEIIGGDTELDKSVVERIADPLMHLVRNGLDHGLETPDQREAAGKPAQGRLTLSAHHEAGSIVIRIVDDGRGIQRRKVLERAWERGLLEHGTVPDDNAILRLIFEPGFSTAETVTNLSGRGVGMDVVRSNIEALRGSVLLESVEGQGSTIEIRLPLTLAIIDGFLIGVGASRFIFPLDAVVEVIEGRAGNAVLDARGRGVVELRGQLLPVVSLRTLYAIDGPQAVRSSIVVLKAGHTRFGVLVDALLGQHQTVIKPLGCLFRRLRGMAGSSILGNGEVALIFDVPALGQLAAESTSRRHANEPAAEHLSA</sequence>
<dbReference type="InterPro" id="IPR003594">
    <property type="entry name" value="HATPase_dom"/>
</dbReference>
<dbReference type="PROSITE" id="PS50109">
    <property type="entry name" value="HIS_KIN"/>
    <property type="match status" value="1"/>
</dbReference>